<dbReference type="PROSITE" id="PS51186">
    <property type="entry name" value="GNAT"/>
    <property type="match status" value="1"/>
</dbReference>
<dbReference type="AlphaFoldDB" id="A0A2X2JFR4"/>
<evidence type="ECO:0000313" key="2">
    <source>
        <dbReference type="EMBL" id="SPZ93132.1"/>
    </source>
</evidence>
<accession>A0A654DR27</accession>
<dbReference type="SUPFAM" id="SSF55729">
    <property type="entry name" value="Acyl-CoA N-acyltransferases (Nat)"/>
    <property type="match status" value="1"/>
</dbReference>
<dbReference type="EMBL" id="CABWMV010000028">
    <property type="protein sequence ID" value="VXD07936.1"/>
    <property type="molecule type" value="Genomic_DNA"/>
</dbReference>
<organism evidence="2 4">
    <name type="scientific">Sphingobacterium multivorum</name>
    <dbReference type="NCBI Taxonomy" id="28454"/>
    <lineage>
        <taxon>Bacteria</taxon>
        <taxon>Pseudomonadati</taxon>
        <taxon>Bacteroidota</taxon>
        <taxon>Sphingobacteriia</taxon>
        <taxon>Sphingobacteriales</taxon>
        <taxon>Sphingobacteriaceae</taxon>
        <taxon>Sphingobacterium</taxon>
    </lineage>
</organism>
<evidence type="ECO:0000313" key="4">
    <source>
        <dbReference type="Proteomes" id="UP000251241"/>
    </source>
</evidence>
<dbReference type="InterPro" id="IPR000182">
    <property type="entry name" value="GNAT_dom"/>
</dbReference>
<dbReference type="Gene3D" id="3.40.630.30">
    <property type="match status" value="1"/>
</dbReference>
<reference evidence="3 5" key="2">
    <citation type="submission" date="2019-10" db="EMBL/GenBank/DDBJ databases">
        <authorList>
            <person name="Karimi E."/>
        </authorList>
    </citation>
    <scope>NUCLEOTIDE SEQUENCE [LARGE SCALE GENOMIC DNA]</scope>
    <source>
        <strain evidence="3">Sphingobacterium sp. 8BC</strain>
    </source>
</reference>
<dbReference type="InterPro" id="IPR016181">
    <property type="entry name" value="Acyl_CoA_acyltransferase"/>
</dbReference>
<protein>
    <submittedName>
        <fullName evidence="2">Acetyltransferase (GNAT) family</fullName>
    </submittedName>
</protein>
<accession>A0A2X2JFR4</accession>
<dbReference type="Proteomes" id="UP000251241">
    <property type="component" value="Unassembled WGS sequence"/>
</dbReference>
<proteinExistence type="predicted"/>
<dbReference type="CDD" id="cd04301">
    <property type="entry name" value="NAT_SF"/>
    <property type="match status" value="1"/>
</dbReference>
<name>A0A2X2JFR4_SPHMU</name>
<dbReference type="Pfam" id="PF13508">
    <property type="entry name" value="Acetyltransf_7"/>
    <property type="match status" value="1"/>
</dbReference>
<evidence type="ECO:0000313" key="3">
    <source>
        <dbReference type="EMBL" id="VXD07936.1"/>
    </source>
</evidence>
<evidence type="ECO:0000313" key="5">
    <source>
        <dbReference type="Proteomes" id="UP000432350"/>
    </source>
</evidence>
<dbReference type="GeneID" id="97179926"/>
<dbReference type="Proteomes" id="UP000432350">
    <property type="component" value="Unassembled WGS sequence"/>
</dbReference>
<sequence length="143" mass="16055">MIDWYIEQVFAARTWKLRKEVFALEGKLAEVMLEGDFEATHFAAYDGNEVVGVLSLISSGDTYTIHFLAVAPHVRLKGVGTALLKHARLFIDTFGGKMLQAEAPSAQQHFWESNGFVPIKQKEELMITYSLPPTNDLMPDNEP</sequence>
<dbReference type="GO" id="GO:0016747">
    <property type="term" value="F:acyltransferase activity, transferring groups other than amino-acyl groups"/>
    <property type="evidence" value="ECO:0007669"/>
    <property type="project" value="InterPro"/>
</dbReference>
<dbReference type="RefSeq" id="WP_070565564.1">
    <property type="nucleotide sequence ID" value="NZ_CP068086.1"/>
</dbReference>
<dbReference type="EMBL" id="UAUU01000011">
    <property type="protein sequence ID" value="SPZ93132.1"/>
    <property type="molecule type" value="Genomic_DNA"/>
</dbReference>
<keyword evidence="2" id="KW-0808">Transferase</keyword>
<feature type="domain" description="N-acetyltransferase" evidence="1">
    <location>
        <begin position="1"/>
        <end position="134"/>
    </location>
</feature>
<gene>
    <name evidence="2" type="ORF">NCTC11343_05069</name>
    <name evidence="3" type="ORF">SPHINGO8BC_90155</name>
</gene>
<reference evidence="2 4" key="1">
    <citation type="submission" date="2018-06" db="EMBL/GenBank/DDBJ databases">
        <authorList>
            <consortium name="Pathogen Informatics"/>
            <person name="Doyle S."/>
        </authorList>
    </citation>
    <scope>NUCLEOTIDE SEQUENCE [LARGE SCALE GENOMIC DNA]</scope>
    <source>
        <strain evidence="2 4">NCTC11343</strain>
    </source>
</reference>
<evidence type="ECO:0000259" key="1">
    <source>
        <dbReference type="PROSITE" id="PS51186"/>
    </source>
</evidence>